<comment type="similarity">
    <text evidence="8">In the N-terminal section; belongs to the DHNA family.</text>
</comment>
<proteinExistence type="inferred from homology"/>
<keyword evidence="19" id="KW-0289">Folate biosynthesis</keyword>
<dbReference type="InterPro" id="IPR006157">
    <property type="entry name" value="FolB_dom"/>
</dbReference>
<dbReference type="GO" id="GO:0003848">
    <property type="term" value="F:2-amino-4-hydroxy-6-hydroxymethyldihydropteridine diphosphokinase activity"/>
    <property type="evidence" value="ECO:0007669"/>
    <property type="project" value="UniProtKB-EC"/>
</dbReference>
<dbReference type="EMBL" id="PYWC01000030">
    <property type="protein sequence ID" value="PWW76807.1"/>
    <property type="molecule type" value="Genomic_DNA"/>
</dbReference>
<feature type="domain" description="Pterin-binding" evidence="25">
    <location>
        <begin position="454"/>
        <end position="710"/>
    </location>
</feature>
<dbReference type="PROSITE" id="PS50972">
    <property type="entry name" value="PTERIN_BINDING"/>
    <property type="match status" value="1"/>
</dbReference>
<dbReference type="OrthoDB" id="615426at2759"/>
<comment type="function">
    <text evidence="21">Catalyzes three sequential steps of tetrahydrofolate biosynthesis.</text>
</comment>
<evidence type="ECO:0000256" key="19">
    <source>
        <dbReference type="ARBA" id="ARBA00022909"/>
    </source>
</evidence>
<evidence type="ECO:0000256" key="3">
    <source>
        <dbReference type="ARBA" id="ARBA00001353"/>
    </source>
</evidence>
<protein>
    <recommendedName>
        <fullName evidence="23">Folic acid synthesis protein FOL1</fullName>
        <ecNumber evidence="10">2.5.1.15</ecNumber>
        <ecNumber evidence="12">2.7.6.3</ecNumber>
        <ecNumber evidence="11">4.1.2.25</ecNumber>
    </recommendedName>
    <alternativeName>
        <fullName evidence="24">Folic acid synthesis protein fol1</fullName>
    </alternativeName>
</protein>
<dbReference type="PROSITE" id="PS00792">
    <property type="entry name" value="DHPS_1"/>
    <property type="match status" value="1"/>
</dbReference>
<dbReference type="PANTHER" id="PTHR20941">
    <property type="entry name" value="FOLATE SYNTHESIS PROTEINS"/>
    <property type="match status" value="1"/>
</dbReference>
<dbReference type="SMART" id="SM00905">
    <property type="entry name" value="FolB"/>
    <property type="match status" value="2"/>
</dbReference>
<comment type="pathway">
    <text evidence="5">Cofactor biosynthesis; tetrahydrofolate biosynthesis; 7,8-dihydrofolate from 2-amino-4-hydroxy-6-hydroxymethyl-7,8-dihydropteridine diphosphate and 4-aminobenzoate: step 1/2.</text>
</comment>
<dbReference type="InterPro" id="IPR000489">
    <property type="entry name" value="Pterin-binding_dom"/>
</dbReference>
<keyword evidence="18" id="KW-0460">Magnesium</keyword>
<dbReference type="InterPro" id="IPR035907">
    <property type="entry name" value="Hppk_sf"/>
</dbReference>
<dbReference type="Gene3D" id="3.30.70.560">
    <property type="entry name" value="7,8-Dihydro-6-hydroxymethylpterin-pyrophosphokinase HPPK"/>
    <property type="match status" value="1"/>
</dbReference>
<dbReference type="GO" id="GO:0016301">
    <property type="term" value="F:kinase activity"/>
    <property type="evidence" value="ECO:0007669"/>
    <property type="project" value="UniProtKB-KW"/>
</dbReference>
<evidence type="ECO:0000256" key="6">
    <source>
        <dbReference type="ARBA" id="ARBA00005013"/>
    </source>
</evidence>
<comment type="pathway">
    <text evidence="7">Cofactor biosynthesis; tetrahydrofolate biosynthesis; 2-amino-4-hydroxy-6-hydroxymethyl-7,8-dihydropteridine diphosphate from 7,8-dihydroneopterin triphosphate: step 4/4.</text>
</comment>
<dbReference type="FunFam" id="3.20.20.20:FF:000006">
    <property type="entry name" value="Dihydropteroate synthase"/>
    <property type="match status" value="1"/>
</dbReference>
<dbReference type="EC" id="2.7.6.3" evidence="12"/>
<keyword evidence="16" id="KW-0418">Kinase</keyword>
<dbReference type="GO" id="GO:0004156">
    <property type="term" value="F:dihydropteroate synthase activity"/>
    <property type="evidence" value="ECO:0007669"/>
    <property type="project" value="UniProtKB-EC"/>
</dbReference>
<evidence type="ECO:0000256" key="5">
    <source>
        <dbReference type="ARBA" id="ARBA00004763"/>
    </source>
</evidence>
<evidence type="ECO:0000313" key="27">
    <source>
        <dbReference type="Proteomes" id="UP000246991"/>
    </source>
</evidence>
<dbReference type="NCBIfam" id="TIGR00526">
    <property type="entry name" value="folB_dom"/>
    <property type="match status" value="2"/>
</dbReference>
<dbReference type="SUPFAM" id="SSF55620">
    <property type="entry name" value="Tetrahydrobiopterin biosynthesis enzymes-like"/>
    <property type="match status" value="2"/>
</dbReference>
<dbReference type="NCBIfam" id="TIGR01496">
    <property type="entry name" value="DHPS"/>
    <property type="match status" value="1"/>
</dbReference>
<comment type="similarity">
    <text evidence="22">In the central section; belongs to the HPPK family.</text>
</comment>
<dbReference type="InterPro" id="IPR011005">
    <property type="entry name" value="Dihydropteroate_synth-like_sf"/>
</dbReference>
<comment type="catalytic activity">
    <reaction evidence="3">
        <text>7,8-dihydroneopterin = 6-hydroxymethyl-7,8-dihydropterin + glycolaldehyde</text>
        <dbReference type="Rhea" id="RHEA:10540"/>
        <dbReference type="ChEBI" id="CHEBI:17001"/>
        <dbReference type="ChEBI" id="CHEBI:17071"/>
        <dbReference type="ChEBI" id="CHEBI:44841"/>
        <dbReference type="EC" id="4.1.2.25"/>
    </reaction>
</comment>
<evidence type="ECO:0000256" key="11">
    <source>
        <dbReference type="ARBA" id="ARBA00013043"/>
    </source>
</evidence>
<keyword evidence="27" id="KW-1185">Reference proteome</keyword>
<dbReference type="PANTHER" id="PTHR20941:SF1">
    <property type="entry name" value="FOLIC ACID SYNTHESIS PROTEIN FOL1"/>
    <property type="match status" value="1"/>
</dbReference>
<dbReference type="CDD" id="cd00483">
    <property type="entry name" value="HPPK"/>
    <property type="match status" value="1"/>
</dbReference>
<dbReference type="InterPro" id="IPR006390">
    <property type="entry name" value="DHP_synth_dom"/>
</dbReference>
<evidence type="ECO:0000256" key="1">
    <source>
        <dbReference type="ARBA" id="ARBA00000012"/>
    </source>
</evidence>
<name>A0A317ST64_9PEZI</name>
<evidence type="ECO:0000256" key="13">
    <source>
        <dbReference type="ARBA" id="ARBA00022679"/>
    </source>
</evidence>
<evidence type="ECO:0000256" key="15">
    <source>
        <dbReference type="ARBA" id="ARBA00022741"/>
    </source>
</evidence>
<dbReference type="AlphaFoldDB" id="A0A317ST64"/>
<dbReference type="NCBIfam" id="TIGR01498">
    <property type="entry name" value="folK"/>
    <property type="match status" value="1"/>
</dbReference>
<evidence type="ECO:0000256" key="2">
    <source>
        <dbReference type="ARBA" id="ARBA00000198"/>
    </source>
</evidence>
<evidence type="ECO:0000256" key="7">
    <source>
        <dbReference type="ARBA" id="ARBA00005051"/>
    </source>
</evidence>
<evidence type="ECO:0000256" key="10">
    <source>
        <dbReference type="ARBA" id="ARBA00012458"/>
    </source>
</evidence>
<dbReference type="Pfam" id="PF01288">
    <property type="entry name" value="HPPK"/>
    <property type="match status" value="1"/>
</dbReference>
<accession>A0A317ST64</accession>
<evidence type="ECO:0000256" key="4">
    <source>
        <dbReference type="ARBA" id="ARBA00001946"/>
    </source>
</evidence>
<dbReference type="GO" id="GO:0046656">
    <property type="term" value="P:folic acid biosynthetic process"/>
    <property type="evidence" value="ECO:0007669"/>
    <property type="project" value="UniProtKB-KW"/>
</dbReference>
<dbReference type="GO" id="GO:0004150">
    <property type="term" value="F:dihydroneopterin aldolase activity"/>
    <property type="evidence" value="ECO:0007669"/>
    <property type="project" value="UniProtKB-EC"/>
</dbReference>
<dbReference type="GO" id="GO:0046872">
    <property type="term" value="F:metal ion binding"/>
    <property type="evidence" value="ECO:0007669"/>
    <property type="project" value="UniProtKB-KW"/>
</dbReference>
<evidence type="ECO:0000256" key="18">
    <source>
        <dbReference type="ARBA" id="ARBA00022842"/>
    </source>
</evidence>
<dbReference type="Gene3D" id="3.20.20.20">
    <property type="entry name" value="Dihydropteroate synthase-like"/>
    <property type="match status" value="1"/>
</dbReference>
<evidence type="ECO:0000256" key="8">
    <source>
        <dbReference type="ARBA" id="ARBA00009640"/>
    </source>
</evidence>
<dbReference type="CDD" id="cd00739">
    <property type="entry name" value="DHPS"/>
    <property type="match status" value="1"/>
</dbReference>
<comment type="cofactor">
    <cofactor evidence="4">
        <name>Mg(2+)</name>
        <dbReference type="ChEBI" id="CHEBI:18420"/>
    </cofactor>
</comment>
<keyword evidence="20" id="KW-0511">Multifunctional enzyme</keyword>
<comment type="similarity">
    <text evidence="9">In the C-terminal section; belongs to the DHPS family.</text>
</comment>
<gene>
    <name evidence="26" type="ORF">C7212DRAFT_295357</name>
</gene>
<dbReference type="STRING" id="42249.A0A317ST64"/>
<dbReference type="InterPro" id="IPR000550">
    <property type="entry name" value="Hppk"/>
</dbReference>
<evidence type="ECO:0000259" key="25">
    <source>
        <dbReference type="PROSITE" id="PS50972"/>
    </source>
</evidence>
<comment type="catalytic activity">
    <reaction evidence="2">
        <text>6-hydroxymethyl-7,8-dihydropterin + ATP = (7,8-dihydropterin-6-yl)methyl diphosphate + AMP + H(+)</text>
        <dbReference type="Rhea" id="RHEA:11412"/>
        <dbReference type="ChEBI" id="CHEBI:15378"/>
        <dbReference type="ChEBI" id="CHEBI:30616"/>
        <dbReference type="ChEBI" id="CHEBI:44841"/>
        <dbReference type="ChEBI" id="CHEBI:72950"/>
        <dbReference type="ChEBI" id="CHEBI:456215"/>
        <dbReference type="EC" id="2.7.6.3"/>
    </reaction>
</comment>
<dbReference type="UniPathway" id="UPA00077">
    <property type="reaction ID" value="UER00155"/>
</dbReference>
<evidence type="ECO:0000256" key="23">
    <source>
        <dbReference type="ARBA" id="ARBA00067568"/>
    </source>
</evidence>
<dbReference type="EC" id="4.1.2.25" evidence="11"/>
<evidence type="ECO:0000256" key="16">
    <source>
        <dbReference type="ARBA" id="ARBA00022777"/>
    </source>
</evidence>
<evidence type="ECO:0000256" key="17">
    <source>
        <dbReference type="ARBA" id="ARBA00022840"/>
    </source>
</evidence>
<dbReference type="InterPro" id="IPR045031">
    <property type="entry name" value="DHP_synth-like"/>
</dbReference>
<keyword evidence="15" id="KW-0547">Nucleotide-binding</keyword>
<dbReference type="GO" id="GO:0046654">
    <property type="term" value="P:tetrahydrofolate biosynthetic process"/>
    <property type="evidence" value="ECO:0007669"/>
    <property type="project" value="UniProtKB-UniPathway"/>
</dbReference>
<keyword evidence="17" id="KW-0067">ATP-binding</keyword>
<dbReference type="GO" id="GO:0005524">
    <property type="term" value="F:ATP binding"/>
    <property type="evidence" value="ECO:0007669"/>
    <property type="project" value="UniProtKB-KW"/>
</dbReference>
<organism evidence="26 27">
    <name type="scientific">Tuber magnatum</name>
    <name type="common">white Piedmont truffle</name>
    <dbReference type="NCBI Taxonomy" id="42249"/>
    <lineage>
        <taxon>Eukaryota</taxon>
        <taxon>Fungi</taxon>
        <taxon>Dikarya</taxon>
        <taxon>Ascomycota</taxon>
        <taxon>Pezizomycotina</taxon>
        <taxon>Pezizomycetes</taxon>
        <taxon>Pezizales</taxon>
        <taxon>Tuberaceae</taxon>
        <taxon>Tuber</taxon>
    </lineage>
</organism>
<evidence type="ECO:0000256" key="12">
    <source>
        <dbReference type="ARBA" id="ARBA00013253"/>
    </source>
</evidence>
<comment type="pathway">
    <text evidence="6">Cofactor biosynthesis; tetrahydrofolate biosynthesis; 2-amino-4-hydroxy-6-hydroxymethyl-7,8-dihydropteridine diphosphate from 7,8-dihydroneopterin triphosphate: step 3/4.</text>
</comment>
<dbReference type="Pfam" id="PF02152">
    <property type="entry name" value="FolB"/>
    <property type="match status" value="2"/>
</dbReference>
<dbReference type="Proteomes" id="UP000246991">
    <property type="component" value="Unassembled WGS sequence"/>
</dbReference>
<keyword evidence="13" id="KW-0808">Transferase</keyword>
<sequence length="718" mass="77826">MHESPSSEDGNDLIFVRSLNLKATTGVDSWGRERPQPILLTIWLKNSIALAGSTDHLPYSINYGTVTKAITARVENDTFNSLEHLAGDVARTALGPDINAGWVRVVVEKPRALLRADAAGIAITRRKNGDGEVLAEGSDRVFVKNLRLVTIIGVNPWEREEKQAVVINLTMHKENNPGRPAEAIEGGNFDPHYDFHSVAKRVTEHVEASDYKTVEAFVTAIAKEACIGCGISKITVRVEKPSALTFAEGPGVEITRERSFFALEEAAMGVEGKHDVFIALGSNIGDRFKAIKDAVAEVEERGIKVKRTSNLYQSAPMYYLDQPTFLNGVIQAETTLSPDDLLKTLKDIESLLGRSKSIENGPRSIDLDILLYDNLVHETPHLTIPHLKMLEREFVLRPLCDISPNKPHPLTSTAFKHHLNAIPPPPPSTPPLSTFAFLSPHLPPLDRLNPHRKTYIMAVLNLTPDSFSDGGLLTHDNIVSTAQELIAAGADILDIGGCSTRPCATQVGLEEELARVIPAIKSLREAGIKTAISVDTYRAAVARAAISAGADLINDVTAATSDKDMFKTVADLAVPICLMHMRGTPSTMDSLASYPAGVIPTIISELSERVRAAEEAGVRRWNILLDPGLGFAKNMHQNLELLRGLAELTGGIGLPWVVGPSRKRFVGRVTGVRVAKERTWGTAGAVAACVAGGADVVRVHDVAEMKEVVDMAGAIWRQ</sequence>
<dbReference type="CDD" id="cd00534">
    <property type="entry name" value="DHNA_DHNTPE"/>
    <property type="match status" value="2"/>
</dbReference>
<evidence type="ECO:0000256" key="9">
    <source>
        <dbReference type="ARBA" id="ARBA00009951"/>
    </source>
</evidence>
<dbReference type="Pfam" id="PF00809">
    <property type="entry name" value="Pterin_bind"/>
    <property type="match status" value="1"/>
</dbReference>
<comment type="catalytic activity">
    <reaction evidence="1">
        <text>(7,8-dihydropterin-6-yl)methyl diphosphate + 4-aminobenzoate = 7,8-dihydropteroate + diphosphate</text>
        <dbReference type="Rhea" id="RHEA:19949"/>
        <dbReference type="ChEBI" id="CHEBI:17836"/>
        <dbReference type="ChEBI" id="CHEBI:17839"/>
        <dbReference type="ChEBI" id="CHEBI:33019"/>
        <dbReference type="ChEBI" id="CHEBI:72950"/>
        <dbReference type="EC" id="2.5.1.15"/>
    </reaction>
</comment>
<evidence type="ECO:0000256" key="14">
    <source>
        <dbReference type="ARBA" id="ARBA00022723"/>
    </source>
</evidence>
<dbReference type="SUPFAM" id="SSF55083">
    <property type="entry name" value="6-hydroxymethyl-7,8-dihydropterin pyrophosphokinase, HPPK"/>
    <property type="match status" value="1"/>
</dbReference>
<dbReference type="Gene3D" id="3.30.1130.10">
    <property type="match status" value="2"/>
</dbReference>
<comment type="caution">
    <text evidence="26">The sequence shown here is derived from an EMBL/GenBank/DDBJ whole genome shotgun (WGS) entry which is preliminary data.</text>
</comment>
<evidence type="ECO:0000256" key="20">
    <source>
        <dbReference type="ARBA" id="ARBA00023268"/>
    </source>
</evidence>
<dbReference type="SUPFAM" id="SSF51717">
    <property type="entry name" value="Dihydropteroate synthetase-like"/>
    <property type="match status" value="1"/>
</dbReference>
<evidence type="ECO:0000256" key="22">
    <source>
        <dbReference type="ARBA" id="ARBA00061548"/>
    </source>
</evidence>
<reference evidence="26 27" key="1">
    <citation type="submission" date="2018-03" db="EMBL/GenBank/DDBJ databases">
        <title>Genomes of Pezizomycetes fungi and the evolution of truffles.</title>
        <authorList>
            <person name="Murat C."/>
            <person name="Payen T."/>
            <person name="Noel B."/>
            <person name="Kuo A."/>
            <person name="Martin F.M."/>
        </authorList>
    </citation>
    <scope>NUCLEOTIDE SEQUENCE [LARGE SCALE GENOMIC DNA]</scope>
    <source>
        <strain evidence="26">091103-1</strain>
    </source>
</reference>
<keyword evidence="14" id="KW-0479">Metal-binding</keyword>
<dbReference type="PROSITE" id="PS00793">
    <property type="entry name" value="DHPS_2"/>
    <property type="match status" value="1"/>
</dbReference>
<dbReference type="InterPro" id="IPR043133">
    <property type="entry name" value="GTP-CH-I_C/QueF"/>
</dbReference>
<dbReference type="EC" id="2.5.1.15" evidence="10"/>
<evidence type="ECO:0000256" key="21">
    <source>
        <dbReference type="ARBA" id="ARBA00058009"/>
    </source>
</evidence>
<dbReference type="GO" id="GO:0005740">
    <property type="term" value="C:mitochondrial envelope"/>
    <property type="evidence" value="ECO:0007669"/>
    <property type="project" value="TreeGrafter"/>
</dbReference>
<evidence type="ECO:0000313" key="26">
    <source>
        <dbReference type="EMBL" id="PWW76807.1"/>
    </source>
</evidence>
<evidence type="ECO:0000256" key="24">
    <source>
        <dbReference type="ARBA" id="ARBA00068111"/>
    </source>
</evidence>